<keyword evidence="1" id="KW-0732">Signal</keyword>
<evidence type="ECO:0000313" key="2">
    <source>
        <dbReference type="EMBL" id="KAL3620183.1"/>
    </source>
</evidence>
<feature type="signal peptide" evidence="1">
    <location>
        <begin position="1"/>
        <end position="21"/>
    </location>
</feature>
<accession>A0ABD3BRU9</accession>
<gene>
    <name evidence="2" type="ORF">CASFOL_035095</name>
</gene>
<organism evidence="2 3">
    <name type="scientific">Castilleja foliolosa</name>
    <dbReference type="NCBI Taxonomy" id="1961234"/>
    <lineage>
        <taxon>Eukaryota</taxon>
        <taxon>Viridiplantae</taxon>
        <taxon>Streptophyta</taxon>
        <taxon>Embryophyta</taxon>
        <taxon>Tracheophyta</taxon>
        <taxon>Spermatophyta</taxon>
        <taxon>Magnoliopsida</taxon>
        <taxon>eudicotyledons</taxon>
        <taxon>Gunneridae</taxon>
        <taxon>Pentapetalae</taxon>
        <taxon>asterids</taxon>
        <taxon>lamiids</taxon>
        <taxon>Lamiales</taxon>
        <taxon>Orobanchaceae</taxon>
        <taxon>Pedicularideae</taxon>
        <taxon>Castillejinae</taxon>
        <taxon>Castilleja</taxon>
    </lineage>
</organism>
<dbReference type="EMBL" id="JAVIJP010000066">
    <property type="protein sequence ID" value="KAL3620183.1"/>
    <property type="molecule type" value="Genomic_DNA"/>
</dbReference>
<evidence type="ECO:0000313" key="3">
    <source>
        <dbReference type="Proteomes" id="UP001632038"/>
    </source>
</evidence>
<comment type="caution">
    <text evidence="2">The sequence shown here is derived from an EMBL/GenBank/DDBJ whole genome shotgun (WGS) entry which is preliminary data.</text>
</comment>
<evidence type="ECO:0000256" key="1">
    <source>
        <dbReference type="SAM" id="SignalP"/>
    </source>
</evidence>
<name>A0ABD3BRU9_9LAMI</name>
<reference evidence="3" key="1">
    <citation type="journal article" date="2024" name="IScience">
        <title>Strigolactones Initiate the Formation of Haustorium-like Structures in Castilleja.</title>
        <authorList>
            <person name="Buerger M."/>
            <person name="Peterson D."/>
            <person name="Chory J."/>
        </authorList>
    </citation>
    <scope>NUCLEOTIDE SEQUENCE [LARGE SCALE GENOMIC DNA]</scope>
</reference>
<proteinExistence type="predicted"/>
<dbReference type="Proteomes" id="UP001632038">
    <property type="component" value="Unassembled WGS sequence"/>
</dbReference>
<sequence>MTNTLMKILILSLLVLNISQTFVIACYGRGYPHTTIVIVNKLPTNAHRLDESKL</sequence>
<dbReference type="PROSITE" id="PS51257">
    <property type="entry name" value="PROKAR_LIPOPROTEIN"/>
    <property type="match status" value="1"/>
</dbReference>
<protein>
    <submittedName>
        <fullName evidence="2">Uncharacterized protein</fullName>
    </submittedName>
</protein>
<keyword evidence="3" id="KW-1185">Reference proteome</keyword>
<dbReference type="AlphaFoldDB" id="A0ABD3BRU9"/>
<feature type="chain" id="PRO_5044823469" evidence="1">
    <location>
        <begin position="22"/>
        <end position="54"/>
    </location>
</feature>